<dbReference type="OrthoDB" id="1143206at2"/>
<dbReference type="Proteomes" id="UP000231960">
    <property type="component" value="Unassembled WGS sequence"/>
</dbReference>
<accession>A0A2M9R7P2</accession>
<organism evidence="2 3">
    <name type="scientific">Avrilella dinanensis</name>
    <dbReference type="NCBI Taxonomy" id="2008672"/>
    <lineage>
        <taxon>Bacteria</taxon>
        <taxon>Pseudomonadati</taxon>
        <taxon>Bacteroidota</taxon>
        <taxon>Flavobacteriia</taxon>
        <taxon>Flavobacteriales</taxon>
        <taxon>Flavobacteriaceae</taxon>
        <taxon>Avrilella</taxon>
    </lineage>
</organism>
<evidence type="ECO:0000313" key="3">
    <source>
        <dbReference type="Proteomes" id="UP000231960"/>
    </source>
</evidence>
<dbReference type="InterPro" id="IPR025380">
    <property type="entry name" value="DUF4369"/>
</dbReference>
<keyword evidence="3" id="KW-1185">Reference proteome</keyword>
<comment type="caution">
    <text evidence="2">The sequence shown here is derived from an EMBL/GenBank/DDBJ whole genome shotgun (WGS) entry which is preliminary data.</text>
</comment>
<reference evidence="2 3" key="1">
    <citation type="submission" date="2017-06" db="EMBL/GenBank/DDBJ databases">
        <title>Description of Avrilella dinanensis gen. nov. sp. nov.</title>
        <authorList>
            <person name="Leyer C."/>
            <person name="Sassi M."/>
            <person name="Minet J."/>
            <person name="Kayal S."/>
            <person name="Cattoir V."/>
        </authorList>
    </citation>
    <scope>NUCLEOTIDE SEQUENCE [LARGE SCALE GENOMIC DNA]</scope>
    <source>
        <strain evidence="2 3">UR159</strain>
    </source>
</reference>
<dbReference type="Pfam" id="PF14289">
    <property type="entry name" value="DUF4369"/>
    <property type="match status" value="1"/>
</dbReference>
<evidence type="ECO:0000259" key="1">
    <source>
        <dbReference type="Pfam" id="PF14289"/>
    </source>
</evidence>
<sequence length="231" mass="26436">MKKILLLAGLMTVFASCQKEKFEGLDLSGEIKGLKQGTLYLKTAKDSQIVILDSMIFDGKSYYRFKVPMEEPTVVYLTLDRGVSASQDNFIMVFAEPGQMKVNSTLDRFYADNQVEGSENHQLYTEYTEKKKRYTDRQLDAHRAKILTPVDNIAKHDSLDTVINKYIRRIHSNAVQFSLAHADKEVSPYIALTEIMPISRQYLDTIYNKLTPQIKESQYGVILKGYVAENE</sequence>
<protein>
    <recommendedName>
        <fullName evidence="1">DUF4369 domain-containing protein</fullName>
    </recommendedName>
</protein>
<dbReference type="PROSITE" id="PS51257">
    <property type="entry name" value="PROKAR_LIPOPROTEIN"/>
    <property type="match status" value="1"/>
</dbReference>
<gene>
    <name evidence="2" type="ORF">CDL10_10165</name>
</gene>
<dbReference type="AlphaFoldDB" id="A0A2M9R7P2"/>
<feature type="domain" description="DUF4369" evidence="1">
    <location>
        <begin position="27"/>
        <end position="124"/>
    </location>
</feature>
<dbReference type="EMBL" id="NIPO01000001">
    <property type="protein sequence ID" value="PJR04864.1"/>
    <property type="molecule type" value="Genomic_DNA"/>
</dbReference>
<name>A0A2M9R7P2_9FLAO</name>
<dbReference type="RefSeq" id="WP_100678423.1">
    <property type="nucleotide sequence ID" value="NZ_NIPO01000001.1"/>
</dbReference>
<evidence type="ECO:0000313" key="2">
    <source>
        <dbReference type="EMBL" id="PJR04864.1"/>
    </source>
</evidence>
<proteinExistence type="predicted"/>